<reference evidence="2" key="1">
    <citation type="submission" date="2010-07" db="EMBL/GenBank/DDBJ databases">
        <authorList>
            <person name="Weinstock G."/>
            <person name="Sodergren E."/>
            <person name="Clifton S."/>
            <person name="Fulton L."/>
            <person name="Fulton B."/>
            <person name="Courtney L."/>
            <person name="Fronick C."/>
            <person name="Harrison M."/>
            <person name="Strong C."/>
            <person name="Farmer C."/>
            <person name="Delahaunty K."/>
            <person name="Markovic C."/>
            <person name="Hall O."/>
            <person name="Minx P."/>
            <person name="Tomlinson C."/>
            <person name="Mitreva M."/>
            <person name="Hou S."/>
            <person name="Chen J."/>
            <person name="Wollam A."/>
            <person name="Pepin K.H."/>
            <person name="Johnson M."/>
            <person name="Bhonagiri V."/>
            <person name="Zhang X."/>
            <person name="Suruliraj S."/>
            <person name="Warren W."/>
            <person name="Chinwalla A."/>
            <person name="Mardis E.R."/>
            <person name="Wilson R.K."/>
        </authorList>
    </citation>
    <scope>NUCLEOTIDE SEQUENCE [LARGE SCALE GENOMIC DNA]</scope>
    <source>
        <strain evidence="2">TX4248</strain>
    </source>
</reference>
<dbReference type="EMBL" id="AEBR01000066">
    <property type="protein sequence ID" value="EFM82400.1"/>
    <property type="molecule type" value="Genomic_DNA"/>
</dbReference>
<comment type="caution">
    <text evidence="1">The sequence shown here is derived from an EMBL/GenBank/DDBJ whole genome shotgun (WGS) entry which is preliminary data.</text>
</comment>
<name>A0A125W4R2_ENTFL</name>
<accession>A0A125W4R2</accession>
<evidence type="ECO:0000313" key="1">
    <source>
        <dbReference type="EMBL" id="EFM82400.1"/>
    </source>
</evidence>
<organism evidence="1 2">
    <name type="scientific">Enterococcus faecalis TX4248</name>
    <dbReference type="NCBI Taxonomy" id="749495"/>
    <lineage>
        <taxon>Bacteria</taxon>
        <taxon>Bacillati</taxon>
        <taxon>Bacillota</taxon>
        <taxon>Bacilli</taxon>
        <taxon>Lactobacillales</taxon>
        <taxon>Enterococcaceae</taxon>
        <taxon>Enterococcus</taxon>
    </lineage>
</organism>
<gene>
    <name evidence="1" type="ORF">HMPREF9498_02012</name>
</gene>
<protein>
    <submittedName>
        <fullName evidence="1">Uncharacterized protein</fullName>
    </submittedName>
</protein>
<proteinExistence type="predicted"/>
<dbReference type="HOGENOM" id="CLU_2493050_0_0_9"/>
<dbReference type="Proteomes" id="UP000004846">
    <property type="component" value="Unassembled WGS sequence"/>
</dbReference>
<dbReference type="RefSeq" id="WP_002402318.1">
    <property type="nucleotide sequence ID" value="NZ_GL454464.1"/>
</dbReference>
<dbReference type="AlphaFoldDB" id="A0A125W4R2"/>
<sequence length="92" mass="11090">MDSNEIIKHVRERVYVEVKKRYKKPDLDTRIRDILYEQSESYVKLVRFSNGKRIKKLANPVEFEKFMENRGAKIVKEVIFALNKKEEKESEI</sequence>
<evidence type="ECO:0000313" key="2">
    <source>
        <dbReference type="Proteomes" id="UP000004846"/>
    </source>
</evidence>